<dbReference type="GO" id="GO:0006487">
    <property type="term" value="P:protein N-linked glycosylation"/>
    <property type="evidence" value="ECO:0007669"/>
    <property type="project" value="TreeGrafter"/>
</dbReference>
<feature type="transmembrane region" description="Helical" evidence="12">
    <location>
        <begin position="293"/>
        <end position="313"/>
    </location>
</feature>
<keyword evidence="5" id="KW-0808">Transferase</keyword>
<evidence type="ECO:0000256" key="4">
    <source>
        <dbReference type="ARBA" id="ARBA00022676"/>
    </source>
</evidence>
<evidence type="ECO:0000256" key="1">
    <source>
        <dbReference type="ARBA" id="ARBA00004477"/>
    </source>
</evidence>
<feature type="transmembrane region" description="Helical" evidence="12">
    <location>
        <begin position="68"/>
        <end position="87"/>
    </location>
</feature>
<dbReference type="GeneID" id="19187202"/>
<keyword evidence="9 12" id="KW-0472">Membrane</keyword>
<dbReference type="AlphaFoldDB" id="W9XA21"/>
<dbReference type="Pfam" id="PF03901">
    <property type="entry name" value="Glyco_transf_22"/>
    <property type="match status" value="1"/>
</dbReference>
<dbReference type="EMBL" id="AMGX01000003">
    <property type="protein sequence ID" value="EXJ74175.1"/>
    <property type="molecule type" value="Genomic_DNA"/>
</dbReference>
<reference evidence="13 14" key="1">
    <citation type="submission" date="2013-03" db="EMBL/GenBank/DDBJ databases">
        <title>The Genome Sequence of Cladophialophora psammophila CBS 110553.</title>
        <authorList>
            <consortium name="The Broad Institute Genomics Platform"/>
            <person name="Cuomo C."/>
            <person name="de Hoog S."/>
            <person name="Gorbushina A."/>
            <person name="Walker B."/>
            <person name="Young S.K."/>
            <person name="Zeng Q."/>
            <person name="Gargeya S."/>
            <person name="Fitzgerald M."/>
            <person name="Haas B."/>
            <person name="Abouelleil A."/>
            <person name="Allen A.W."/>
            <person name="Alvarado L."/>
            <person name="Arachchi H.M."/>
            <person name="Berlin A.M."/>
            <person name="Chapman S.B."/>
            <person name="Gainer-Dewar J."/>
            <person name="Goldberg J."/>
            <person name="Griggs A."/>
            <person name="Gujja S."/>
            <person name="Hansen M."/>
            <person name="Howarth C."/>
            <person name="Imamovic A."/>
            <person name="Ireland A."/>
            <person name="Larimer J."/>
            <person name="McCowan C."/>
            <person name="Murphy C."/>
            <person name="Pearson M."/>
            <person name="Poon T.W."/>
            <person name="Priest M."/>
            <person name="Roberts A."/>
            <person name="Saif S."/>
            <person name="Shea T."/>
            <person name="Sisk P."/>
            <person name="Sykes S."/>
            <person name="Wortman J."/>
            <person name="Nusbaum C."/>
            <person name="Birren B."/>
        </authorList>
    </citation>
    <scope>NUCLEOTIDE SEQUENCE [LARGE SCALE GENOMIC DNA]</scope>
    <source>
        <strain evidence="13 14">CBS 110553</strain>
    </source>
</reference>
<proteinExistence type="inferred from homology"/>
<comment type="similarity">
    <text evidence="3 12">Belongs to the glycosyltransferase 22 family.</text>
</comment>
<keyword evidence="8 12" id="KW-1133">Transmembrane helix</keyword>
<name>W9XA21_9EURO</name>
<feature type="transmembrane region" description="Helical" evidence="12">
    <location>
        <begin position="6"/>
        <end position="24"/>
    </location>
</feature>
<sequence>MGRLELWQSCYLLFPFLVLCHLYVSPYTKVEESFNIQAAHDILKYGIPTHNANFRLRALYDHMTFPGAVPRTFIGAIVLAAIAKPIVWCGNLDGAQQQMLVRAVLGLFNAAALMYYVSGVKRAYGRTAAAWYTFHQASQFHVWYYSSRTLPNMFAFGMSTFAFALLLPATPSTTDSLIKRNKLALYILTLAAVIFRSEVGLLLGCQCLYMLLCRGLNASIALSLIRRVLVPAILTATITGLLLTVSVDTFFWQSANLLWPELAAFLSNVFPRADGLGASAWGTSPWYWYFTNALPRLLMNPFVVGLLPASFIYPSLRASNLHLIIPSLGYVSLYSFLAHKETRFLFPVIPPLTTAIARVSDYIYKLSPRYPICSIFATFIILTTTCTAVLSHFVFLPLSTQTYPGAHALSSLHAVSLNYPPQSVVRVHLTNLALQTGVTHFLSTPSFTNSSGHGRPVFYLPGSASGDIPALVSPQRTKWVYDKSDNETAFLSPMFWARFDYVVVEDPGRVIGRWDVVDKVPSLGRLQIMPPDLGRGMLVLGYTKEESREDDGLARLVGEVYGRKMKWMYGVVHDLLREGYGLDKVLGKRASWTNGWWVHWGLETRLYILKRAQGGVIP</sequence>
<evidence type="ECO:0000256" key="8">
    <source>
        <dbReference type="ARBA" id="ARBA00022989"/>
    </source>
</evidence>
<dbReference type="InterPro" id="IPR005599">
    <property type="entry name" value="GPI_mannosylTrfase"/>
</dbReference>
<dbReference type="UniPathway" id="UPA00378"/>
<evidence type="ECO:0000256" key="2">
    <source>
        <dbReference type="ARBA" id="ARBA00004922"/>
    </source>
</evidence>
<evidence type="ECO:0000256" key="11">
    <source>
        <dbReference type="ARBA" id="ARBA00048899"/>
    </source>
</evidence>
<dbReference type="HOGENOM" id="CLU_008917_4_1_1"/>
<evidence type="ECO:0000256" key="6">
    <source>
        <dbReference type="ARBA" id="ARBA00022692"/>
    </source>
</evidence>
<dbReference type="GO" id="GO:0052917">
    <property type="term" value="F:dol-P-Man:Man(7)GlcNAc(2)-PP-Dol alpha-1,6-mannosyltransferase activity"/>
    <property type="evidence" value="ECO:0007669"/>
    <property type="project" value="UniProtKB-EC"/>
</dbReference>
<comment type="function">
    <text evidence="10">Mannosyltransferase that operates in the biosynthetic pathway of dolichol-linked oligosaccharides, the glycan precursors employed in protein asparagine (N)-glycosylation. The assembly of dolichol-linked oligosaccharides begins on the cytosolic side of the endoplasmic reticulum membrane and finishes in its lumen. The sequential addition of sugars to dolichol pyrophosphate produces dolichol-linked oligosaccharides containing fourteen sugars, including two GlcNAcs, nine mannoses and three glucoses. Once assembled, the oligosaccharide is transferred from the lipid to nascent proteins by oligosaccharyltransferases. In the lumen of the endoplasmic reticulum, adds the eighth mannose residue in an alpha-1,6 linkage onto Man(7)GlcNAc(2)-PP-dolichol to produce Man(8)GlcNAc(2)-PP-dolichol.</text>
</comment>
<dbReference type="PANTHER" id="PTHR22760:SF1">
    <property type="entry name" value="DOL-P-MAN:MAN(7)GLCNAC(2)-PP-DOL ALPHA-1,6-MANNOSYLTRANSFERASE"/>
    <property type="match status" value="1"/>
</dbReference>
<dbReference type="Proteomes" id="UP000019471">
    <property type="component" value="Unassembled WGS sequence"/>
</dbReference>
<comment type="catalytic activity">
    <reaction evidence="11">
        <text>an alpha-D-Man-(1-&gt;2)-alpha-D-Man-(1-&gt;2)-alpha-D-Man-(1-&gt;3)-[alpha-D-Man-(1-&gt;2)-alpha-D-Man-(1-&gt;3)-alpha-D-Man-(1-&gt;6)]-beta-D-Man-(1-&gt;4)-beta-D-GlcNAc-(1-&gt;4)-alpha-D-GlcNAc-diphospho-di-trans,poly-cis-dolichol + a di-trans,poly-cis-dolichyl beta-D-mannosyl phosphate = an alpha-D-Man-(1-&gt;2)-alpha-D-Man-(1-&gt;2)-alpha-D-Man-(1-&gt;3)-[alpha-D-Man-(1-&gt;2)-alpha-D-Man-(1-&gt;3)-[alpha-D-Man-(1-&gt;6)]-alpha-D-Man-(1-&gt;6)]-beta-D-Man-(1-&gt;4)-beta-D-GlcNAc-(1-&gt;4)-alpha-D-GlcNAc-diphospho-di-trans,poly-cis-dolichol + a di-trans,poly-cis-dolichyl phosphate + H(+)</text>
        <dbReference type="Rhea" id="RHEA:29535"/>
        <dbReference type="Rhea" id="RHEA-COMP:19498"/>
        <dbReference type="Rhea" id="RHEA-COMP:19501"/>
        <dbReference type="Rhea" id="RHEA-COMP:19518"/>
        <dbReference type="Rhea" id="RHEA-COMP:19519"/>
        <dbReference type="ChEBI" id="CHEBI:15378"/>
        <dbReference type="ChEBI" id="CHEBI:57683"/>
        <dbReference type="ChEBI" id="CHEBI:58211"/>
        <dbReference type="ChEBI" id="CHEBI:132517"/>
        <dbReference type="ChEBI" id="CHEBI:132519"/>
        <dbReference type="EC" id="2.4.1.260"/>
    </reaction>
    <physiologicalReaction direction="left-to-right" evidence="11">
        <dbReference type="Rhea" id="RHEA:29536"/>
    </physiologicalReaction>
</comment>
<dbReference type="RefSeq" id="XP_007741275.1">
    <property type="nucleotide sequence ID" value="XM_007743085.1"/>
</dbReference>
<evidence type="ECO:0000256" key="3">
    <source>
        <dbReference type="ARBA" id="ARBA00007063"/>
    </source>
</evidence>
<feature type="transmembrane region" description="Helical" evidence="12">
    <location>
        <begin position="224"/>
        <end position="247"/>
    </location>
</feature>
<dbReference type="OrthoDB" id="19039at2759"/>
<comment type="caution">
    <text evidence="13">The sequence shown here is derived from an EMBL/GenBank/DDBJ whole genome shotgun (WGS) entry which is preliminary data.</text>
</comment>
<organism evidence="13 14">
    <name type="scientific">Cladophialophora psammophila CBS 110553</name>
    <dbReference type="NCBI Taxonomy" id="1182543"/>
    <lineage>
        <taxon>Eukaryota</taxon>
        <taxon>Fungi</taxon>
        <taxon>Dikarya</taxon>
        <taxon>Ascomycota</taxon>
        <taxon>Pezizomycotina</taxon>
        <taxon>Eurotiomycetes</taxon>
        <taxon>Chaetothyriomycetidae</taxon>
        <taxon>Chaetothyriales</taxon>
        <taxon>Herpotrichiellaceae</taxon>
        <taxon>Cladophialophora</taxon>
    </lineage>
</organism>
<evidence type="ECO:0000313" key="14">
    <source>
        <dbReference type="Proteomes" id="UP000019471"/>
    </source>
</evidence>
<dbReference type="STRING" id="1182543.W9XA21"/>
<evidence type="ECO:0000256" key="12">
    <source>
        <dbReference type="RuleBase" id="RU363075"/>
    </source>
</evidence>
<keyword evidence="4 12" id="KW-0328">Glycosyltransferase</keyword>
<dbReference type="PANTHER" id="PTHR22760">
    <property type="entry name" value="GLYCOSYLTRANSFERASE"/>
    <property type="match status" value="1"/>
</dbReference>
<gene>
    <name evidence="13" type="ORF">A1O5_02469</name>
</gene>
<comment type="subcellular location">
    <subcellularLocation>
        <location evidence="1 12">Endoplasmic reticulum membrane</location>
        <topology evidence="1 12">Multi-pass membrane protein</topology>
    </subcellularLocation>
</comment>
<evidence type="ECO:0000256" key="5">
    <source>
        <dbReference type="ARBA" id="ARBA00022679"/>
    </source>
</evidence>
<evidence type="ECO:0000256" key="7">
    <source>
        <dbReference type="ARBA" id="ARBA00022824"/>
    </source>
</evidence>
<keyword evidence="6 12" id="KW-0812">Transmembrane</keyword>
<protein>
    <recommendedName>
        <fullName evidence="12">Mannosyltransferase</fullName>
        <ecNumber evidence="12">2.4.1.-</ecNumber>
    </recommendedName>
</protein>
<dbReference type="eggNOG" id="KOG2516">
    <property type="taxonomic scope" value="Eukaryota"/>
</dbReference>
<feature type="transmembrane region" description="Helical" evidence="12">
    <location>
        <begin position="153"/>
        <end position="171"/>
    </location>
</feature>
<feature type="transmembrane region" description="Helical" evidence="12">
    <location>
        <begin position="99"/>
        <end position="117"/>
    </location>
</feature>
<feature type="transmembrane region" description="Helical" evidence="12">
    <location>
        <begin position="183"/>
        <end position="212"/>
    </location>
</feature>
<feature type="transmembrane region" description="Helical" evidence="12">
    <location>
        <begin position="376"/>
        <end position="395"/>
    </location>
</feature>
<keyword evidence="14" id="KW-1185">Reference proteome</keyword>
<evidence type="ECO:0000256" key="10">
    <source>
        <dbReference type="ARBA" id="ARBA00044721"/>
    </source>
</evidence>
<dbReference type="EC" id="2.4.1.-" evidence="12"/>
<evidence type="ECO:0000313" key="13">
    <source>
        <dbReference type="EMBL" id="EXJ74175.1"/>
    </source>
</evidence>
<comment type="pathway">
    <text evidence="2">Protein modification; protein glycosylation.</text>
</comment>
<keyword evidence="7 12" id="KW-0256">Endoplasmic reticulum</keyword>
<accession>W9XA21</accession>
<dbReference type="GO" id="GO:0005789">
    <property type="term" value="C:endoplasmic reticulum membrane"/>
    <property type="evidence" value="ECO:0007669"/>
    <property type="project" value="UniProtKB-SubCell"/>
</dbReference>
<evidence type="ECO:0000256" key="9">
    <source>
        <dbReference type="ARBA" id="ARBA00023136"/>
    </source>
</evidence>